<dbReference type="RefSeq" id="WP_185442227.1">
    <property type="nucleotide sequence ID" value="NZ_CP043661.1"/>
</dbReference>
<gene>
    <name evidence="1" type="ORF">F1D05_22595</name>
</gene>
<evidence type="ECO:0000313" key="2">
    <source>
        <dbReference type="Proteomes" id="UP000515563"/>
    </source>
</evidence>
<sequence>MYATYRSGSRQDRNSRHNARVETLYLEMLNAYNFQLRAYYSYLTSGEVRAIEGISPAGLADRVELFAHPQVQTAWNSALDRLGERADAASDMPEANESLHRSDLWLIYKECLESLTMEMRTDLGIPQHRARRQRLKRQARREEWKILHKWS</sequence>
<reference evidence="1 2" key="2">
    <citation type="journal article" date="2020" name="Microbiol. Resour. Announc.">
        <title>Antarctic desert soil bacteria exhibit high novel natural product potential, evaluated through long-read genome sequencing and comparative genomics.</title>
        <authorList>
            <person name="Benaud N."/>
            <person name="Edwards R.J."/>
            <person name="Amos T.G."/>
            <person name="D'Agostino P.M."/>
            <person name="Gutierrez-Chavez C."/>
            <person name="Montgomery K."/>
            <person name="Nicetic I."/>
            <person name="Ferrari B.C."/>
        </authorList>
    </citation>
    <scope>NUCLEOTIDE SEQUENCE [LARGE SCALE GENOMIC DNA]</scope>
    <source>
        <strain evidence="1 2">SPB151</strain>
    </source>
</reference>
<name>A0A7G6X1S2_9ACTN</name>
<dbReference type="AlphaFoldDB" id="A0A7G6X1S2"/>
<keyword evidence="2" id="KW-1185">Reference proteome</keyword>
<accession>A0A7G6X1S2</accession>
<organism evidence="1 2">
    <name type="scientific">Kribbella qitaiheensis</name>
    <dbReference type="NCBI Taxonomy" id="1544730"/>
    <lineage>
        <taxon>Bacteria</taxon>
        <taxon>Bacillati</taxon>
        <taxon>Actinomycetota</taxon>
        <taxon>Actinomycetes</taxon>
        <taxon>Propionibacteriales</taxon>
        <taxon>Kribbellaceae</taxon>
        <taxon>Kribbella</taxon>
    </lineage>
</organism>
<dbReference type="KEGG" id="kqi:F1D05_22595"/>
<dbReference type="Proteomes" id="UP000515563">
    <property type="component" value="Chromosome"/>
</dbReference>
<dbReference type="EMBL" id="CP043661">
    <property type="protein sequence ID" value="QNE20187.1"/>
    <property type="molecule type" value="Genomic_DNA"/>
</dbReference>
<protein>
    <submittedName>
        <fullName evidence="1">Uncharacterized protein</fullName>
    </submittedName>
</protein>
<proteinExistence type="predicted"/>
<reference evidence="2" key="1">
    <citation type="submission" date="2019-09" db="EMBL/GenBank/DDBJ databases">
        <title>Antimicrobial potential of Antarctic Bacteria.</title>
        <authorList>
            <person name="Benaud N."/>
            <person name="Edwards R.J."/>
            <person name="Ferrari B.C."/>
        </authorList>
    </citation>
    <scope>NUCLEOTIDE SEQUENCE [LARGE SCALE GENOMIC DNA]</scope>
    <source>
        <strain evidence="2">SPB151</strain>
    </source>
</reference>
<evidence type="ECO:0000313" key="1">
    <source>
        <dbReference type="EMBL" id="QNE20187.1"/>
    </source>
</evidence>